<sequence length="266" mass="27224">STVVDNGDGTFTITDDSGNAATIDTNQVAGTLVNNNDGTITYTDGTGSSQTIGLVSSDANNDIQVGTDGGLYLNVASVTIDETITSLTDNGDGTFTYENESGAATTFDSKRSTVLDNGDGTFTITDDSGNAATIDTNNTVTTLVNNGDGSFTYTSEDGTLTNFVGTDSQDLSLTGDNLTLTNDPTATPIDLSNYRETVIGAGDINVTNDGSGNYTVAYTDGDNDNQNEIELPTGGADGQVLSTDGAGVYTWVDPDSGPQGEKGDQG</sequence>
<gene>
    <name evidence="1" type="ORF">KLA_17464</name>
</gene>
<keyword evidence="1" id="KW-0176">Collagen</keyword>
<organism evidence="1 2">
    <name type="scientific">Cellulophaga geojensis KL-A</name>
    <dbReference type="NCBI Taxonomy" id="1328323"/>
    <lineage>
        <taxon>Bacteria</taxon>
        <taxon>Pseudomonadati</taxon>
        <taxon>Bacteroidota</taxon>
        <taxon>Flavobacteriia</taxon>
        <taxon>Flavobacteriales</taxon>
        <taxon>Flavobacteriaceae</taxon>
        <taxon>Cellulophaga</taxon>
    </lineage>
</organism>
<evidence type="ECO:0000313" key="1">
    <source>
        <dbReference type="EMBL" id="EWH08760.1"/>
    </source>
</evidence>
<protein>
    <submittedName>
        <fullName evidence="1">Collagen triple helix repeat-containing protein</fullName>
    </submittedName>
</protein>
<dbReference type="EMBL" id="ARZX01000088">
    <property type="protein sequence ID" value="EWH08760.1"/>
    <property type="molecule type" value="Genomic_DNA"/>
</dbReference>
<accession>A0ABN0RJ57</accession>
<dbReference type="Proteomes" id="UP000019275">
    <property type="component" value="Unassembled WGS sequence"/>
</dbReference>
<reference evidence="1 2" key="1">
    <citation type="journal article" date="2014" name="Genome Announc.">
        <title>Draft Genome Sequence of the Carrageenan-Degrading Bacterium Cellulophaga sp. Strain KL-A, Isolated from Decaying Marine Algae.</title>
        <authorList>
            <person name="Shan D."/>
            <person name="Ying J."/>
            <person name="Li X."/>
            <person name="Gao Z."/>
            <person name="Wei G."/>
            <person name="Shao Z."/>
        </authorList>
    </citation>
    <scope>NUCLEOTIDE SEQUENCE [LARGE SCALE GENOMIC DNA]</scope>
    <source>
        <strain evidence="1 2">KL-A</strain>
    </source>
</reference>
<feature type="non-terminal residue" evidence="1">
    <location>
        <position position="1"/>
    </location>
</feature>
<feature type="non-terminal residue" evidence="1">
    <location>
        <position position="266"/>
    </location>
</feature>
<keyword evidence="2" id="KW-1185">Reference proteome</keyword>
<comment type="caution">
    <text evidence="1">The sequence shown here is derived from an EMBL/GenBank/DDBJ whole genome shotgun (WGS) entry which is preliminary data.</text>
</comment>
<name>A0ABN0RJ57_9FLAO</name>
<evidence type="ECO:0000313" key="2">
    <source>
        <dbReference type="Proteomes" id="UP000019275"/>
    </source>
</evidence>
<proteinExistence type="predicted"/>